<organism evidence="1 2">
    <name type="scientific">Melia azedarach</name>
    <name type="common">Chinaberry tree</name>
    <dbReference type="NCBI Taxonomy" id="155640"/>
    <lineage>
        <taxon>Eukaryota</taxon>
        <taxon>Viridiplantae</taxon>
        <taxon>Streptophyta</taxon>
        <taxon>Embryophyta</taxon>
        <taxon>Tracheophyta</taxon>
        <taxon>Spermatophyta</taxon>
        <taxon>Magnoliopsida</taxon>
        <taxon>eudicotyledons</taxon>
        <taxon>Gunneridae</taxon>
        <taxon>Pentapetalae</taxon>
        <taxon>rosids</taxon>
        <taxon>malvids</taxon>
        <taxon>Sapindales</taxon>
        <taxon>Meliaceae</taxon>
        <taxon>Melia</taxon>
    </lineage>
</organism>
<dbReference type="EMBL" id="CM051398">
    <property type="protein sequence ID" value="KAJ4719118.1"/>
    <property type="molecule type" value="Genomic_DNA"/>
</dbReference>
<evidence type="ECO:0000313" key="2">
    <source>
        <dbReference type="Proteomes" id="UP001164539"/>
    </source>
</evidence>
<comment type="caution">
    <text evidence="1">The sequence shown here is derived from an EMBL/GenBank/DDBJ whole genome shotgun (WGS) entry which is preliminary data.</text>
</comment>
<sequence length="765" mass="85738">MNRVVVCQYTNTINSHGFWNHNLLQCATSILLLQTVVIFFCTRTIYILLQPFHQTTVMAQLIGGIIIGPSFLGHTTFYEQLFPLRSRYILKTWAEFGLVLHMFVLGVQIDMRLVKQLRRRAVIIGLSGYMFPLIFGMAALYIVQQNTHLDLDSAIGLPASVAGNAMSSLIVITSVLKELKLVNSELGRLASSVAMVCDMFSFTTNMVVLGFNEAKTDSAMKPLYVFSVVIVYFVIMFCLLRPLTIWIGSQNADGESMKPSQFICIICIVMGLSFVGNCVSQDAAMCAFFFGLSLPDGPPLGSQLVQKLDFLTSTFVIPIYCSISGIKMELYLLKESSTQKMAIINLIAYFGKFAGVILPSLCFRLSFLKALCLALIICCRGIAELGVYCRWIDNKLISAQIYAILIVNMVIVTGICSIIVGYLYDPSRRYRLDARRAIFKSKQNNLRILVCINEDENVNPIISLLEISNPTRYSPITAYVVQLIELKGSVTAFLKPYHQEKHPLVASSMHIINALNKFQLWYHGNVVVQHFTTITPYASMHDDICTLALDKRAAIIILPFHKQWGSNNIVDTSSNPSIRALNKNVIDKAPCSVGILVYRGQMTSNHSMLTSKSLYNIVMLFIGGADDREALAYSKRMVEHPHISLTLVCFKTYYSDHKEVDDDDLDNQMISEILEDSMVGKKIIYKEEFVKDGMETTQVIQTLIEHTIDLFIVGKNHDSNSQVILGLTEWLEYPELGIIGDTLVTSNDKFSVLVIQQQQEGVEPS</sequence>
<proteinExistence type="predicted"/>
<gene>
    <name evidence="1" type="ORF">OWV82_010733</name>
</gene>
<dbReference type="Proteomes" id="UP001164539">
    <property type="component" value="Chromosome 5"/>
</dbReference>
<protein>
    <submittedName>
        <fullName evidence="1">Cation/H(+) antiporter like</fullName>
    </submittedName>
</protein>
<name>A0ACC1Y680_MELAZ</name>
<accession>A0ACC1Y680</accession>
<keyword evidence="2" id="KW-1185">Reference proteome</keyword>
<evidence type="ECO:0000313" key="1">
    <source>
        <dbReference type="EMBL" id="KAJ4719118.1"/>
    </source>
</evidence>
<reference evidence="1 2" key="1">
    <citation type="journal article" date="2023" name="Science">
        <title>Complex scaffold remodeling in plant triterpene biosynthesis.</title>
        <authorList>
            <person name="De La Pena R."/>
            <person name="Hodgson H."/>
            <person name="Liu J.C."/>
            <person name="Stephenson M.J."/>
            <person name="Martin A.C."/>
            <person name="Owen C."/>
            <person name="Harkess A."/>
            <person name="Leebens-Mack J."/>
            <person name="Jimenez L.E."/>
            <person name="Osbourn A."/>
            <person name="Sattely E.S."/>
        </authorList>
    </citation>
    <scope>NUCLEOTIDE SEQUENCE [LARGE SCALE GENOMIC DNA]</scope>
    <source>
        <strain evidence="2">cv. JPN11</strain>
        <tissue evidence="1">Leaf</tissue>
    </source>
</reference>